<feature type="transmembrane region" description="Helical" evidence="6">
    <location>
        <begin position="21"/>
        <end position="49"/>
    </location>
</feature>
<dbReference type="EMBL" id="LIAE01010598">
    <property type="protein sequence ID" value="PAV58150.1"/>
    <property type="molecule type" value="Genomic_DNA"/>
</dbReference>
<keyword evidence="5 6" id="KW-0472">Membrane</keyword>
<accession>A0A2A2J8N7</accession>
<dbReference type="AlphaFoldDB" id="A0A2A2J8N7"/>
<evidence type="ECO:0000313" key="7">
    <source>
        <dbReference type="EMBL" id="PAV58150.1"/>
    </source>
</evidence>
<dbReference type="Pfam" id="PF00939">
    <property type="entry name" value="Na_sulph_symp"/>
    <property type="match status" value="1"/>
</dbReference>
<comment type="subcellular location">
    <subcellularLocation>
        <location evidence="1">Membrane</location>
        <topology evidence="1">Multi-pass membrane protein</topology>
    </subcellularLocation>
</comment>
<gene>
    <name evidence="7" type="ORF">WR25_11776</name>
</gene>
<evidence type="ECO:0000313" key="8">
    <source>
        <dbReference type="Proteomes" id="UP000218231"/>
    </source>
</evidence>
<evidence type="ECO:0000256" key="1">
    <source>
        <dbReference type="ARBA" id="ARBA00004141"/>
    </source>
</evidence>
<keyword evidence="8" id="KW-1185">Reference proteome</keyword>
<evidence type="ECO:0000256" key="3">
    <source>
        <dbReference type="ARBA" id="ARBA00022692"/>
    </source>
</evidence>
<evidence type="ECO:0008006" key="9">
    <source>
        <dbReference type="Google" id="ProtNLM"/>
    </source>
</evidence>
<organism evidence="7 8">
    <name type="scientific">Diploscapter pachys</name>
    <dbReference type="NCBI Taxonomy" id="2018661"/>
    <lineage>
        <taxon>Eukaryota</taxon>
        <taxon>Metazoa</taxon>
        <taxon>Ecdysozoa</taxon>
        <taxon>Nematoda</taxon>
        <taxon>Chromadorea</taxon>
        <taxon>Rhabditida</taxon>
        <taxon>Rhabditina</taxon>
        <taxon>Rhabditomorpha</taxon>
        <taxon>Rhabditoidea</taxon>
        <taxon>Rhabditidae</taxon>
        <taxon>Diploscapter</taxon>
    </lineage>
</organism>
<feature type="transmembrane region" description="Helical" evidence="6">
    <location>
        <begin position="61"/>
        <end position="79"/>
    </location>
</feature>
<keyword evidence="4 6" id="KW-1133">Transmembrane helix</keyword>
<sequence>MSRVEEKRETNSLQGRCAFVVGLMGTYWVFETMPLAITALVPMVLYPIFGIMKSEDVAKAYLPDTSFLFIGGLMVAVAVEKSNLHTRIALFVLKIVGSQPAFIMAGFMAVTGFLSMWISNTATAALMVPIVQSVIHELVSNHRLYEALALNENAAMSQKRLSVEMRRLSLPRESQTHPHPNREMEHIFSPAELKMAKGLLISVCFAANIGGSATITGTASNLVLIGQLEE</sequence>
<comment type="caution">
    <text evidence="7">The sequence shown here is derived from an EMBL/GenBank/DDBJ whole genome shotgun (WGS) entry which is preliminary data.</text>
</comment>
<dbReference type="GO" id="GO:0015137">
    <property type="term" value="F:citrate transmembrane transporter activity"/>
    <property type="evidence" value="ECO:0007669"/>
    <property type="project" value="TreeGrafter"/>
</dbReference>
<keyword evidence="3 6" id="KW-0812">Transmembrane</keyword>
<dbReference type="GO" id="GO:0015141">
    <property type="term" value="F:succinate transmembrane transporter activity"/>
    <property type="evidence" value="ECO:0007669"/>
    <property type="project" value="TreeGrafter"/>
</dbReference>
<evidence type="ECO:0000256" key="2">
    <source>
        <dbReference type="ARBA" id="ARBA00006772"/>
    </source>
</evidence>
<reference evidence="7 8" key="1">
    <citation type="journal article" date="2017" name="Curr. Biol.">
        <title>Genome architecture and evolution of a unichromosomal asexual nematode.</title>
        <authorList>
            <person name="Fradin H."/>
            <person name="Zegar C."/>
            <person name="Gutwein M."/>
            <person name="Lucas J."/>
            <person name="Kovtun M."/>
            <person name="Corcoran D."/>
            <person name="Baugh L.R."/>
            <person name="Kiontke K."/>
            <person name="Gunsalus K."/>
            <person name="Fitch D.H."/>
            <person name="Piano F."/>
        </authorList>
    </citation>
    <scope>NUCLEOTIDE SEQUENCE [LARGE SCALE GENOMIC DNA]</scope>
    <source>
        <strain evidence="7">PF1309</strain>
    </source>
</reference>
<dbReference type="STRING" id="2018661.A0A2A2J8N7"/>
<evidence type="ECO:0000256" key="4">
    <source>
        <dbReference type="ARBA" id="ARBA00022989"/>
    </source>
</evidence>
<dbReference type="GO" id="GO:0005886">
    <property type="term" value="C:plasma membrane"/>
    <property type="evidence" value="ECO:0007669"/>
    <property type="project" value="TreeGrafter"/>
</dbReference>
<comment type="similarity">
    <text evidence="2">Belongs to the SLC13A/DASS transporter (TC 2.A.47) family. NADC subfamily.</text>
</comment>
<proteinExistence type="inferred from homology"/>
<dbReference type="OrthoDB" id="6493944at2759"/>
<dbReference type="PANTHER" id="PTHR10283:SF82">
    <property type="entry name" value="SOLUTE CARRIER FAMILY 13 MEMBER 2"/>
    <property type="match status" value="1"/>
</dbReference>
<dbReference type="PANTHER" id="PTHR10283">
    <property type="entry name" value="SOLUTE CARRIER FAMILY 13 MEMBER"/>
    <property type="match status" value="1"/>
</dbReference>
<name>A0A2A2J8N7_9BILA</name>
<evidence type="ECO:0000256" key="6">
    <source>
        <dbReference type="SAM" id="Phobius"/>
    </source>
</evidence>
<dbReference type="InterPro" id="IPR001898">
    <property type="entry name" value="SLC13A/DASS"/>
</dbReference>
<dbReference type="Proteomes" id="UP000218231">
    <property type="component" value="Unassembled WGS sequence"/>
</dbReference>
<protein>
    <recommendedName>
        <fullName evidence="9">Citrate transporter-like domain-containing protein</fullName>
    </recommendedName>
</protein>
<evidence type="ECO:0000256" key="5">
    <source>
        <dbReference type="ARBA" id="ARBA00023136"/>
    </source>
</evidence>
<feature type="transmembrane region" description="Helical" evidence="6">
    <location>
        <begin position="91"/>
        <end position="118"/>
    </location>
</feature>